<dbReference type="InterPro" id="IPR001765">
    <property type="entry name" value="Carbonic_anhydrase"/>
</dbReference>
<dbReference type="SUPFAM" id="SSF55811">
    <property type="entry name" value="Nudix"/>
    <property type="match status" value="1"/>
</dbReference>
<keyword evidence="9" id="KW-1185">Reference proteome</keyword>
<reference evidence="8 9" key="1">
    <citation type="submission" date="2015-09" db="EMBL/GenBank/DDBJ databases">
        <authorList>
            <consortium name="Pathogen Informatics"/>
        </authorList>
    </citation>
    <scope>NUCLEOTIDE SEQUENCE [LARGE SCALE GENOMIC DNA]</scope>
    <source>
        <strain evidence="8 9">2789STDY5608828</strain>
    </source>
</reference>
<evidence type="ECO:0000256" key="5">
    <source>
        <dbReference type="ARBA" id="ARBA00048348"/>
    </source>
</evidence>
<dbReference type="STRING" id="187979.ERS852385_02059"/>
<sequence length="405" mass="45000">MDRLEEILAANKAFVAHGKHDYTEEDIAASKLPKKKMAVFTCMDTRLTEILEPAMGIQRGDAKIIRTVGNYLTGEFDAVIRSLMVAIYELGVEEIFVVGHYECGMAKTTADSLAAAMRAHGVSEGAIAKIHGELETWANAFRDPVENVKDAVAKIAGNPYIPKNVKVHGLMIHPRTGKLDVIPTAADKPVSGEAAGQELSSKQQWLDWTVKIQSLAQAGLHYGRDRFDLERYQELRDIAAAMMAAQADLPLAKVKDLFCNETGYQTPKIDTRAAIFQEDKILLVHESTGKWSLPGGWCDVDQSVADNTIKEVKEEAGLDVAITRVIAIDDWRRHNRCNNPYGIIKIFSLCKVLGGSFHSNIETTETAYFSEQELSQNIALEKNSLDQIHRCFVAHRTPDWKTTMD</sequence>
<feature type="binding site" evidence="6">
    <location>
        <position position="42"/>
    </location>
    <ligand>
        <name>Zn(2+)</name>
        <dbReference type="ChEBI" id="CHEBI:29105"/>
    </ligand>
</feature>
<keyword evidence="8" id="KW-0456">Lyase</keyword>
<evidence type="ECO:0000256" key="6">
    <source>
        <dbReference type="PIRSR" id="PIRSR601765-1"/>
    </source>
</evidence>
<dbReference type="Gene3D" id="6.10.250.1120">
    <property type="match status" value="1"/>
</dbReference>
<dbReference type="Pfam" id="PF00484">
    <property type="entry name" value="Pro_CA"/>
    <property type="match status" value="1"/>
</dbReference>
<evidence type="ECO:0000256" key="3">
    <source>
        <dbReference type="ARBA" id="ARBA00022723"/>
    </source>
</evidence>
<feature type="binding site" evidence="6">
    <location>
        <position position="44"/>
    </location>
    <ligand>
        <name>Zn(2+)</name>
        <dbReference type="ChEBI" id="CHEBI:29105"/>
    </ligand>
</feature>
<comment type="catalytic activity">
    <reaction evidence="5">
        <text>hydrogencarbonate + H(+) = CO2 + H2O</text>
        <dbReference type="Rhea" id="RHEA:10748"/>
        <dbReference type="ChEBI" id="CHEBI:15377"/>
        <dbReference type="ChEBI" id="CHEBI:15378"/>
        <dbReference type="ChEBI" id="CHEBI:16526"/>
        <dbReference type="ChEBI" id="CHEBI:17544"/>
        <dbReference type="EC" id="4.2.1.1"/>
    </reaction>
</comment>
<comment type="similarity">
    <text evidence="1">Belongs to the beta-class carbonic anhydrase family.</text>
</comment>
<dbReference type="eggNOG" id="COG0288">
    <property type="taxonomic scope" value="Bacteria"/>
</dbReference>
<evidence type="ECO:0000313" key="9">
    <source>
        <dbReference type="Proteomes" id="UP000095546"/>
    </source>
</evidence>
<evidence type="ECO:0000313" key="8">
    <source>
        <dbReference type="EMBL" id="CUO06978.1"/>
    </source>
</evidence>
<dbReference type="EC" id="4.2.1.1" evidence="2"/>
<dbReference type="PANTHER" id="PTHR43175">
    <property type="entry name" value="CARBONIC ANHYDRASE"/>
    <property type="match status" value="1"/>
</dbReference>
<dbReference type="Pfam" id="PF12535">
    <property type="entry name" value="Nudix_N"/>
    <property type="match status" value="1"/>
</dbReference>
<name>A0A174C5D0_9FIRM</name>
<organism evidence="8 9">
    <name type="scientific">Mitsuokella jalaludinii</name>
    <dbReference type="NCBI Taxonomy" id="187979"/>
    <lineage>
        <taxon>Bacteria</taxon>
        <taxon>Bacillati</taxon>
        <taxon>Bacillota</taxon>
        <taxon>Negativicutes</taxon>
        <taxon>Selenomonadales</taxon>
        <taxon>Selenomonadaceae</taxon>
        <taxon>Mitsuokella</taxon>
    </lineage>
</organism>
<dbReference type="AlphaFoldDB" id="A0A174C5D0"/>
<dbReference type="GO" id="GO:0008270">
    <property type="term" value="F:zinc ion binding"/>
    <property type="evidence" value="ECO:0007669"/>
    <property type="project" value="InterPro"/>
</dbReference>
<dbReference type="eggNOG" id="COG1051">
    <property type="taxonomic scope" value="Bacteria"/>
</dbReference>
<comment type="cofactor">
    <cofactor evidence="6">
        <name>Zn(2+)</name>
        <dbReference type="ChEBI" id="CHEBI:29105"/>
    </cofactor>
    <text evidence="6">Binds 1 zinc ion per subunit.</text>
</comment>
<evidence type="ECO:0000256" key="4">
    <source>
        <dbReference type="ARBA" id="ARBA00022833"/>
    </source>
</evidence>
<dbReference type="InterPro" id="IPR000086">
    <property type="entry name" value="NUDIX_hydrolase_dom"/>
</dbReference>
<dbReference type="InterPro" id="IPR015797">
    <property type="entry name" value="NUDIX_hydrolase-like_dom_sf"/>
</dbReference>
<proteinExistence type="inferred from homology"/>
<dbReference type="GO" id="GO:0004089">
    <property type="term" value="F:carbonate dehydratase activity"/>
    <property type="evidence" value="ECO:0007669"/>
    <property type="project" value="UniProtKB-EC"/>
</dbReference>
<keyword evidence="3 6" id="KW-0479">Metal-binding</keyword>
<feature type="binding site" evidence="6">
    <location>
        <position position="103"/>
    </location>
    <ligand>
        <name>Zn(2+)</name>
        <dbReference type="ChEBI" id="CHEBI:29105"/>
    </ligand>
</feature>
<dbReference type="Gene3D" id="3.40.1050.10">
    <property type="entry name" value="Carbonic anhydrase"/>
    <property type="match status" value="1"/>
</dbReference>
<dbReference type="CDD" id="cd03379">
    <property type="entry name" value="beta_CA_cladeD"/>
    <property type="match status" value="1"/>
</dbReference>
<accession>A0A174C5D0</accession>
<dbReference type="PROSITE" id="PS51462">
    <property type="entry name" value="NUDIX"/>
    <property type="match status" value="1"/>
</dbReference>
<dbReference type="Gene3D" id="3.90.79.10">
    <property type="entry name" value="Nucleoside Triphosphate Pyrophosphohydrolase"/>
    <property type="match status" value="1"/>
</dbReference>
<dbReference type="Proteomes" id="UP000095546">
    <property type="component" value="Unassembled WGS sequence"/>
</dbReference>
<evidence type="ECO:0000259" key="7">
    <source>
        <dbReference type="PROSITE" id="PS51462"/>
    </source>
</evidence>
<dbReference type="PANTHER" id="PTHR43175:SF3">
    <property type="entry name" value="CARBON DISULFIDE HYDROLASE"/>
    <property type="match status" value="1"/>
</dbReference>
<evidence type="ECO:0000256" key="1">
    <source>
        <dbReference type="ARBA" id="ARBA00006217"/>
    </source>
</evidence>
<dbReference type="Pfam" id="PF00293">
    <property type="entry name" value="NUDIX"/>
    <property type="match status" value="1"/>
</dbReference>
<dbReference type="InterPro" id="IPR059176">
    <property type="entry name" value="UDP-X_N"/>
</dbReference>
<protein>
    <recommendedName>
        <fullName evidence="2">carbonic anhydrase</fullName>
        <ecNumber evidence="2">4.2.1.1</ecNumber>
    </recommendedName>
</protein>
<dbReference type="RefSeq" id="WP_082427759.1">
    <property type="nucleotide sequence ID" value="NZ_CABIWZ010000024.1"/>
</dbReference>
<feature type="domain" description="Nudix hydrolase" evidence="7">
    <location>
        <begin position="266"/>
        <end position="393"/>
    </location>
</feature>
<keyword evidence="4 6" id="KW-0862">Zinc</keyword>
<feature type="binding site" evidence="6">
    <location>
        <position position="100"/>
    </location>
    <ligand>
        <name>Zn(2+)</name>
        <dbReference type="ChEBI" id="CHEBI:29105"/>
    </ligand>
</feature>
<dbReference type="EMBL" id="CYYU01000024">
    <property type="protein sequence ID" value="CUO06978.1"/>
    <property type="molecule type" value="Genomic_DNA"/>
</dbReference>
<evidence type="ECO:0000256" key="2">
    <source>
        <dbReference type="ARBA" id="ARBA00012925"/>
    </source>
</evidence>
<gene>
    <name evidence="8" type="ORF">ERS852385_02059</name>
</gene>
<dbReference type="SUPFAM" id="SSF53056">
    <property type="entry name" value="beta-carbonic anhydrase, cab"/>
    <property type="match status" value="1"/>
</dbReference>
<dbReference type="InterPro" id="IPR036874">
    <property type="entry name" value="Carbonic_anhydrase_sf"/>
</dbReference>
<dbReference type="SMART" id="SM00947">
    <property type="entry name" value="Pro_CA"/>
    <property type="match status" value="1"/>
</dbReference>